<name>A0A931PU06_FIMGI</name>
<keyword evidence="1" id="KW-0732">Signal</keyword>
<feature type="chain" id="PRO_5037012058" evidence="1">
    <location>
        <begin position="24"/>
        <end position="303"/>
    </location>
</feature>
<proteinExistence type="predicted"/>
<comment type="caution">
    <text evidence="2">The sequence shown here is derived from an EMBL/GenBank/DDBJ whole genome shotgun (WGS) entry which is preliminary data.</text>
</comment>
<evidence type="ECO:0000313" key="2">
    <source>
        <dbReference type="EMBL" id="MBI1756042.1"/>
    </source>
</evidence>
<protein>
    <submittedName>
        <fullName evidence="2">Uncharacterized protein</fullName>
    </submittedName>
</protein>
<feature type="signal peptide" evidence="1">
    <location>
        <begin position="1"/>
        <end position="23"/>
    </location>
</feature>
<organism evidence="2 3">
    <name type="scientific">Fimbriimonas ginsengisoli</name>
    <dbReference type="NCBI Taxonomy" id="1005039"/>
    <lineage>
        <taxon>Bacteria</taxon>
        <taxon>Bacillati</taxon>
        <taxon>Armatimonadota</taxon>
        <taxon>Fimbriimonadia</taxon>
        <taxon>Fimbriimonadales</taxon>
        <taxon>Fimbriimonadaceae</taxon>
        <taxon>Fimbriimonas</taxon>
    </lineage>
</organism>
<accession>A0A931PU06</accession>
<gene>
    <name evidence="2" type="ORF">HYR64_02930</name>
</gene>
<dbReference type="EMBL" id="JACOSL010000020">
    <property type="protein sequence ID" value="MBI1756042.1"/>
    <property type="molecule type" value="Genomic_DNA"/>
</dbReference>
<evidence type="ECO:0000313" key="3">
    <source>
        <dbReference type="Proteomes" id="UP000727962"/>
    </source>
</evidence>
<sequence length="303" mass="33925">MSANTLRFGIAAMLAALSAIAVADERDTILKELDAVKAHFASVKGVEELTQTFPTRGDRLTKDNSFTRTDVCTWMAKGDKTNMTWPAKYGTSGRDLYWGETAFYKILTTEAPFEPPHISIYWMPGSKNRDVVLLNFGLKYGDDWLGDLLRSGALRVDEHREDATWGPIVTLKGEKEGVPLRFDLAIDKHYLAVLSVQTESGHRSEFLVEESELVSGYPFPKKARMTRRSTVGEMPSDEPSGENLIWLLAIKATETSVAPLDDSVFELPKPVPGMIIWNVLERTRYKIGPNGEHVDLPYTEPIM</sequence>
<dbReference type="Proteomes" id="UP000727962">
    <property type="component" value="Unassembled WGS sequence"/>
</dbReference>
<reference evidence="2" key="1">
    <citation type="submission" date="2020-07" db="EMBL/GenBank/DDBJ databases">
        <title>Huge and variable diversity of episymbiotic CPR bacteria and DPANN archaea in groundwater ecosystems.</title>
        <authorList>
            <person name="He C.Y."/>
            <person name="Keren R."/>
            <person name="Whittaker M."/>
            <person name="Farag I.F."/>
            <person name="Doudna J."/>
            <person name="Cate J.H.D."/>
            <person name="Banfield J.F."/>
        </authorList>
    </citation>
    <scope>NUCLEOTIDE SEQUENCE</scope>
    <source>
        <strain evidence="2">NC_groundwater_17_Pr7_B-0.1um_64_12</strain>
    </source>
</reference>
<evidence type="ECO:0000256" key="1">
    <source>
        <dbReference type="SAM" id="SignalP"/>
    </source>
</evidence>
<dbReference type="AlphaFoldDB" id="A0A931PU06"/>